<accession>A0ABZ2HZS4</accession>
<dbReference type="RefSeq" id="WP_338608518.1">
    <property type="nucleotide sequence ID" value="NZ_CP146275.1"/>
</dbReference>
<feature type="transmembrane region" description="Helical" evidence="1">
    <location>
        <begin position="65"/>
        <end position="82"/>
    </location>
</feature>
<organism evidence="2 3">
    <name type="scientific">Pelagibacterium nitratireducens</name>
    <dbReference type="NCBI Taxonomy" id="1046114"/>
    <lineage>
        <taxon>Bacteria</taxon>
        <taxon>Pseudomonadati</taxon>
        <taxon>Pseudomonadota</taxon>
        <taxon>Alphaproteobacteria</taxon>
        <taxon>Hyphomicrobiales</taxon>
        <taxon>Devosiaceae</taxon>
        <taxon>Pelagibacterium</taxon>
    </lineage>
</organism>
<evidence type="ECO:0000313" key="3">
    <source>
        <dbReference type="Proteomes" id="UP001369958"/>
    </source>
</evidence>
<proteinExistence type="predicted"/>
<name>A0ABZ2HZS4_9HYPH</name>
<keyword evidence="1" id="KW-1133">Transmembrane helix</keyword>
<keyword evidence="3" id="KW-1185">Reference proteome</keyword>
<feature type="transmembrane region" description="Helical" evidence="1">
    <location>
        <begin position="42"/>
        <end position="59"/>
    </location>
</feature>
<evidence type="ECO:0000313" key="2">
    <source>
        <dbReference type="EMBL" id="WWT33094.1"/>
    </source>
</evidence>
<protein>
    <submittedName>
        <fullName evidence="2">Uncharacterized protein</fullName>
    </submittedName>
</protein>
<dbReference type="Proteomes" id="UP001369958">
    <property type="component" value="Chromosome"/>
</dbReference>
<dbReference type="EMBL" id="CP146275">
    <property type="protein sequence ID" value="WWT33094.1"/>
    <property type="molecule type" value="Genomic_DNA"/>
</dbReference>
<keyword evidence="1" id="KW-0472">Membrane</keyword>
<keyword evidence="1" id="KW-0812">Transmembrane</keyword>
<evidence type="ECO:0000256" key="1">
    <source>
        <dbReference type="SAM" id="Phobius"/>
    </source>
</evidence>
<gene>
    <name evidence="2" type="ORF">V6617_01055</name>
</gene>
<sequence length="99" mass="10534">MDDWADLCRSGPLPDIKKPPSDCAIGCGSTVRREAGIPTDSFSLIVIGAIALVAFWLVFSLVRKAFGLVLLVALAIGAWVLWSNPQLLHSVTGTFLVAP</sequence>
<reference evidence="2 3" key="1">
    <citation type="submission" date="2024-02" db="EMBL/GenBank/DDBJ databases">
        <title>Complete genome sequence of Pelagibacterium nitratireducens ZH15.</title>
        <authorList>
            <person name="Zhao L.H."/>
        </authorList>
    </citation>
    <scope>NUCLEOTIDE SEQUENCE [LARGE SCALE GENOMIC DNA]</scope>
    <source>
        <strain evidence="2 3">ZH15</strain>
    </source>
</reference>